<keyword evidence="4" id="KW-0808">Transferase</keyword>
<name>A0A3L8PUE9_9GAMM</name>
<keyword evidence="1" id="KW-0547">Nucleotide-binding</keyword>
<dbReference type="AlphaFoldDB" id="A0A3L8PUE9"/>
<dbReference type="PANTHER" id="PTHR33540:SF1">
    <property type="entry name" value="N-ACETYLMURAMATE_N-ACETYLGLUCOSAMINE KINASE"/>
    <property type="match status" value="1"/>
</dbReference>
<dbReference type="SUPFAM" id="SSF56112">
    <property type="entry name" value="Protein kinase-like (PK-like)"/>
    <property type="match status" value="1"/>
</dbReference>
<gene>
    <name evidence="4" type="ORF">D5018_17270</name>
</gene>
<dbReference type="InterPro" id="IPR011009">
    <property type="entry name" value="Kinase-like_dom_sf"/>
</dbReference>
<dbReference type="Pfam" id="PF01636">
    <property type="entry name" value="APH"/>
    <property type="match status" value="1"/>
</dbReference>
<comment type="caution">
    <text evidence="4">The sequence shown here is derived from an EMBL/GenBank/DDBJ whole genome shotgun (WGS) entry which is preliminary data.</text>
</comment>
<dbReference type="Proteomes" id="UP000281474">
    <property type="component" value="Unassembled WGS sequence"/>
</dbReference>
<dbReference type="EMBL" id="QZEI01000072">
    <property type="protein sequence ID" value="RLV58449.1"/>
    <property type="molecule type" value="Genomic_DNA"/>
</dbReference>
<reference evidence="4 5" key="1">
    <citation type="submission" date="2018-09" db="EMBL/GenBank/DDBJ databases">
        <title>Phylogeny of the Shewanellaceae, and recommendation for two new genera, Pseudoshewanella and Parashewanella.</title>
        <authorList>
            <person name="Wang G."/>
        </authorList>
    </citation>
    <scope>NUCLEOTIDE SEQUENCE [LARGE SCALE GENOMIC DNA]</scope>
    <source>
        <strain evidence="4 5">C51</strain>
    </source>
</reference>
<evidence type="ECO:0000313" key="4">
    <source>
        <dbReference type="EMBL" id="RLV58449.1"/>
    </source>
</evidence>
<proteinExistence type="predicted"/>
<dbReference type="InterPro" id="IPR002575">
    <property type="entry name" value="Aminoglycoside_PTrfase"/>
</dbReference>
<feature type="domain" description="Aminoglycoside phosphotransferase" evidence="3">
    <location>
        <begin position="25"/>
        <end position="243"/>
    </location>
</feature>
<dbReference type="GO" id="GO:0005524">
    <property type="term" value="F:ATP binding"/>
    <property type="evidence" value="ECO:0007669"/>
    <property type="project" value="UniProtKB-KW"/>
</dbReference>
<keyword evidence="5" id="KW-1185">Reference proteome</keyword>
<dbReference type="Gene3D" id="3.30.200.20">
    <property type="entry name" value="Phosphorylase Kinase, domain 1"/>
    <property type="match status" value="1"/>
</dbReference>
<protein>
    <submittedName>
        <fullName evidence="4">Aminoglycoside phosphotransferase</fullName>
    </submittedName>
</protein>
<dbReference type="OrthoDB" id="9809275at2"/>
<evidence type="ECO:0000256" key="1">
    <source>
        <dbReference type="ARBA" id="ARBA00022741"/>
    </source>
</evidence>
<evidence type="ECO:0000259" key="3">
    <source>
        <dbReference type="Pfam" id="PF01636"/>
    </source>
</evidence>
<evidence type="ECO:0000256" key="2">
    <source>
        <dbReference type="ARBA" id="ARBA00022840"/>
    </source>
</evidence>
<sequence length="334" mass="38890">MPLSDQRFFQLTEWGRLCFDPYIQLQLISGDASFRRYFRFKHNNQSYIAVDSPPDLVPILPFIELAKSYQQSGLYTPEVLHHDEQLGFMVLTDLGDNMLNSALNADTVMPLYQQAIELLPLVAKVKSTNKHKLPAFDEAFISTELSIFNDWLLKKHLNYTLYESTQKMLLQVFNTLTKAIVSQPQVAMHRDYHSRNIMLHNQQMFLIDFQDTVVGPISYDAVSLLRDCYAVWPSTVVDDLAKYHFEQCLKHELLSTNTQFEQYQYWFDLTGMQRHLKIAGIFARLHHRDGKSGYLADIPQSLHYLIEVGSRYNEFSELVAWLQQDILPKVEAKL</sequence>
<evidence type="ECO:0000313" key="5">
    <source>
        <dbReference type="Proteomes" id="UP000281474"/>
    </source>
</evidence>
<organism evidence="4 5">
    <name type="scientific">Parashewanella curva</name>
    <dbReference type="NCBI Taxonomy" id="2338552"/>
    <lineage>
        <taxon>Bacteria</taxon>
        <taxon>Pseudomonadati</taxon>
        <taxon>Pseudomonadota</taxon>
        <taxon>Gammaproteobacteria</taxon>
        <taxon>Alteromonadales</taxon>
        <taxon>Shewanellaceae</taxon>
        <taxon>Parashewanella</taxon>
    </lineage>
</organism>
<keyword evidence="2" id="KW-0067">ATP-binding</keyword>
<dbReference type="GO" id="GO:0016740">
    <property type="term" value="F:transferase activity"/>
    <property type="evidence" value="ECO:0007669"/>
    <property type="project" value="UniProtKB-KW"/>
</dbReference>
<dbReference type="Gene3D" id="3.90.1200.10">
    <property type="match status" value="1"/>
</dbReference>
<accession>A0A3L8PUE9</accession>
<dbReference type="PANTHER" id="PTHR33540">
    <property type="entry name" value="TRNA THREONYLCARBAMOYLADENOSINE BIOSYNTHESIS PROTEIN TSAE"/>
    <property type="match status" value="1"/>
</dbReference>